<feature type="transmembrane region" description="Helical" evidence="1">
    <location>
        <begin position="69"/>
        <end position="92"/>
    </location>
</feature>
<dbReference type="STRING" id="641147.HMPREF9021_00434"/>
<evidence type="ECO:0000313" key="3">
    <source>
        <dbReference type="Proteomes" id="UP000017813"/>
    </source>
</evidence>
<dbReference type="Proteomes" id="UP000017813">
    <property type="component" value="Unassembled WGS sequence"/>
</dbReference>
<dbReference type="Pfam" id="PF10993">
    <property type="entry name" value="DUF2818"/>
    <property type="match status" value="1"/>
</dbReference>
<feature type="transmembrane region" description="Helical" evidence="1">
    <location>
        <begin position="37"/>
        <end position="57"/>
    </location>
</feature>
<gene>
    <name evidence="2" type="ORF">HMPREF9021_00434</name>
</gene>
<accession>V9H9S4</accession>
<keyword evidence="3" id="KW-1185">Reference proteome</keyword>
<proteinExistence type="predicted"/>
<reference evidence="2 3" key="2">
    <citation type="submission" date="2011-10" db="EMBL/GenBank/DDBJ databases">
        <title>The Genome Sequence of Simonsiella muelleri ATCC 29453.</title>
        <authorList>
            <consortium name="The Broad Institute Genome Sequencing Platform"/>
            <consortium name="The Broad Institute Genome Sequencing Center for Infectious Disease"/>
            <person name="Earl A."/>
            <person name="Ward D."/>
            <person name="Feldgarden M."/>
            <person name="Gevers D."/>
            <person name="Izard J."/>
            <person name="Baranova O.V."/>
            <person name="Blanton J.M."/>
            <person name="Tanner A.C."/>
            <person name="Dewhirst F."/>
            <person name="Young S.K."/>
            <person name="Zeng Q."/>
            <person name="Gargeya S."/>
            <person name="Fitzgerald M."/>
            <person name="Haas B."/>
            <person name="Abouelleil A."/>
            <person name="Alvarado L."/>
            <person name="Arachchi H.M."/>
            <person name="Berlin A."/>
            <person name="Brown A."/>
            <person name="Chapman S.B."/>
            <person name="Chen Z."/>
            <person name="Dunbar C."/>
            <person name="Freedman E."/>
            <person name="Gearin G."/>
            <person name="Goldberg J."/>
            <person name="Griggs A."/>
            <person name="Gujja S."/>
            <person name="Heiman D."/>
            <person name="Howarth C."/>
            <person name="Larson L."/>
            <person name="Lui A."/>
            <person name="MacDonald P.J.P."/>
            <person name="Montmayeur A."/>
            <person name="Murphy C."/>
            <person name="Neiman D."/>
            <person name="Pearson M."/>
            <person name="Priest M."/>
            <person name="Roberts A."/>
            <person name="Saif S."/>
            <person name="Shea T."/>
            <person name="Shenoy N."/>
            <person name="Sisk P."/>
            <person name="Stolte C."/>
            <person name="Sykes S."/>
            <person name="Wortman J."/>
            <person name="Nusbaum C."/>
            <person name="Birren B."/>
        </authorList>
    </citation>
    <scope>NUCLEOTIDE SEQUENCE [LARGE SCALE GENOMIC DNA]</scope>
    <source>
        <strain evidence="2 3">ATCC 29453</strain>
    </source>
</reference>
<comment type="caution">
    <text evidence="2">The sequence shown here is derived from an EMBL/GenBank/DDBJ whole genome shotgun (WGS) entry which is preliminary data.</text>
</comment>
<dbReference type="KEGG" id="smur:BWP33_00415"/>
<dbReference type="InterPro" id="IPR016768">
    <property type="entry name" value="UCP019883"/>
</dbReference>
<keyword evidence="1" id="KW-0812">Transmembrane</keyword>
<reference evidence="2 3" key="1">
    <citation type="submission" date="2010-03" db="EMBL/GenBank/DDBJ databases">
        <authorList>
            <consortium name="The Broad Institute Genome Sequencing Platform"/>
            <person name="Ward D."/>
            <person name="Earl A."/>
            <person name="Feldgarden M."/>
            <person name="Gevers D."/>
            <person name="Young S."/>
            <person name="Zeng Q."/>
            <person name="Koehrsen M."/>
            <person name="Alvarado L."/>
            <person name="Berlin A.M."/>
            <person name="Borenstein D."/>
            <person name="Chapman S.B."/>
            <person name="Chen Z."/>
            <person name="Engels R."/>
            <person name="Freedman E."/>
            <person name="Gellesch M."/>
            <person name="Goldberg J."/>
            <person name="Griggs A."/>
            <person name="Gujja S."/>
            <person name="Heilman E.R."/>
            <person name="Heiman D.I."/>
            <person name="Hepburn T.A."/>
            <person name="Howarth C."/>
            <person name="Jen D."/>
            <person name="Larson L."/>
            <person name="Mehta T."/>
            <person name="Park D."/>
            <person name="Pearson M."/>
            <person name="Richards J."/>
            <person name="Roberts A."/>
            <person name="Saif S."/>
            <person name="Shea T.D."/>
            <person name="Shenoy N."/>
            <person name="Sisk P."/>
            <person name="Stolte C."/>
            <person name="Sykes S.N."/>
            <person name="Walk T."/>
            <person name="White J."/>
            <person name="Yandava C."/>
            <person name="Izard J."/>
            <person name="Baranova O.V."/>
            <person name="Blanton J.M."/>
            <person name="Tanner A.C."/>
            <person name="Dewhirst F."/>
            <person name="Haas B."/>
            <person name="Nusbaum C."/>
            <person name="Birren B."/>
        </authorList>
    </citation>
    <scope>NUCLEOTIDE SEQUENCE [LARGE SCALE GENOMIC DNA]</scope>
    <source>
        <strain evidence="2 3">ATCC 29453</strain>
    </source>
</reference>
<sequence>MTTSMYTLLILALIMANAPFLTQRGLGVIPLKNKNILHHLSELVLGFVLIAGLAFLLEKRTGAVHQQGWAFYAIVICLYLVLSFPAFVWRYFWHGRHRE</sequence>
<evidence type="ECO:0000256" key="1">
    <source>
        <dbReference type="SAM" id="Phobius"/>
    </source>
</evidence>
<name>V9H9S4_9NEIS</name>
<keyword evidence="1" id="KW-0472">Membrane</keyword>
<dbReference type="AlphaFoldDB" id="V9H9S4"/>
<evidence type="ECO:0008006" key="4">
    <source>
        <dbReference type="Google" id="ProtNLM"/>
    </source>
</evidence>
<dbReference type="PIRSF" id="PIRSF019883">
    <property type="entry name" value="UCP019883"/>
    <property type="match status" value="1"/>
</dbReference>
<dbReference type="eggNOG" id="ENOG5032Z6F">
    <property type="taxonomic scope" value="Bacteria"/>
</dbReference>
<organism evidence="2 3">
    <name type="scientific">Simonsiella muelleri ATCC 29453</name>
    <dbReference type="NCBI Taxonomy" id="641147"/>
    <lineage>
        <taxon>Bacteria</taxon>
        <taxon>Pseudomonadati</taxon>
        <taxon>Pseudomonadota</taxon>
        <taxon>Betaproteobacteria</taxon>
        <taxon>Neisseriales</taxon>
        <taxon>Neisseriaceae</taxon>
        <taxon>Simonsiella</taxon>
    </lineage>
</organism>
<dbReference type="EMBL" id="ADCY02000051">
    <property type="protein sequence ID" value="EFG32029.2"/>
    <property type="molecule type" value="Genomic_DNA"/>
</dbReference>
<evidence type="ECO:0000313" key="2">
    <source>
        <dbReference type="EMBL" id="EFG32029.2"/>
    </source>
</evidence>
<dbReference type="HOGENOM" id="CLU_159301_0_0_4"/>
<protein>
    <recommendedName>
        <fullName evidence="4">DUF2818 family protein</fullName>
    </recommendedName>
</protein>
<dbReference type="RefSeq" id="WP_002642652.1">
    <property type="nucleotide sequence ID" value="NZ_CP019448.1"/>
</dbReference>
<dbReference type="OrthoDB" id="5785537at2"/>
<keyword evidence="1" id="KW-1133">Transmembrane helix</keyword>